<reference evidence="7 8" key="1">
    <citation type="submission" date="2016-10" db="EMBL/GenBank/DDBJ databases">
        <authorList>
            <person name="de Groot N.N."/>
        </authorList>
    </citation>
    <scope>NUCLEOTIDE SEQUENCE [LARGE SCALE GENOMIC DNA]</scope>
    <source>
        <strain evidence="7 8">DSM 44468</strain>
    </source>
</reference>
<evidence type="ECO:0000313" key="8">
    <source>
        <dbReference type="Proteomes" id="UP000199025"/>
    </source>
</evidence>
<dbReference type="GO" id="GO:0003984">
    <property type="term" value="F:acetolactate synthase activity"/>
    <property type="evidence" value="ECO:0007669"/>
    <property type="project" value="TreeGrafter"/>
</dbReference>
<dbReference type="Pfam" id="PF02776">
    <property type="entry name" value="TPP_enzyme_N"/>
    <property type="match status" value="1"/>
</dbReference>
<gene>
    <name evidence="7" type="ORF">SAMN05421835_108152</name>
</gene>
<evidence type="ECO:0000313" key="7">
    <source>
        <dbReference type="EMBL" id="SFJ76088.1"/>
    </source>
</evidence>
<comment type="similarity">
    <text evidence="1 3">Belongs to the TPP enzyme family.</text>
</comment>
<dbReference type="InterPro" id="IPR029035">
    <property type="entry name" value="DHS-like_NAD/FAD-binding_dom"/>
</dbReference>
<dbReference type="InterPro" id="IPR012000">
    <property type="entry name" value="Thiamin_PyroP_enz_cen_dom"/>
</dbReference>
<dbReference type="InterPro" id="IPR045229">
    <property type="entry name" value="TPP_enz"/>
</dbReference>
<dbReference type="Gene3D" id="3.40.50.970">
    <property type="match status" value="2"/>
</dbReference>
<dbReference type="GO" id="GO:0009099">
    <property type="term" value="P:L-valine biosynthetic process"/>
    <property type="evidence" value="ECO:0007669"/>
    <property type="project" value="TreeGrafter"/>
</dbReference>
<evidence type="ECO:0000256" key="3">
    <source>
        <dbReference type="RuleBase" id="RU362132"/>
    </source>
</evidence>
<dbReference type="Gene3D" id="3.40.50.1220">
    <property type="entry name" value="TPP-binding domain"/>
    <property type="match status" value="1"/>
</dbReference>
<dbReference type="InterPro" id="IPR011766">
    <property type="entry name" value="TPP_enzyme_TPP-bd"/>
</dbReference>
<dbReference type="GO" id="GO:0030976">
    <property type="term" value="F:thiamine pyrophosphate binding"/>
    <property type="evidence" value="ECO:0007669"/>
    <property type="project" value="InterPro"/>
</dbReference>
<feature type="domain" description="Thiamine pyrophosphate enzyme N-terminal TPP-binding" evidence="6">
    <location>
        <begin position="20"/>
        <end position="120"/>
    </location>
</feature>
<dbReference type="InterPro" id="IPR029061">
    <property type="entry name" value="THDP-binding"/>
</dbReference>
<name>A0A1I3TXS2_9PSEU</name>
<keyword evidence="2 3" id="KW-0786">Thiamine pyrophosphate</keyword>
<organism evidence="7 8">
    <name type="scientific">Amycolatopsis sacchari</name>
    <dbReference type="NCBI Taxonomy" id="115433"/>
    <lineage>
        <taxon>Bacteria</taxon>
        <taxon>Bacillati</taxon>
        <taxon>Actinomycetota</taxon>
        <taxon>Actinomycetes</taxon>
        <taxon>Pseudonocardiales</taxon>
        <taxon>Pseudonocardiaceae</taxon>
        <taxon>Amycolatopsis</taxon>
    </lineage>
</organism>
<dbReference type="InterPro" id="IPR012001">
    <property type="entry name" value="Thiamin_PyroP_enz_TPP-bd_dom"/>
</dbReference>
<dbReference type="GO" id="GO:0050660">
    <property type="term" value="F:flavin adenine dinucleotide binding"/>
    <property type="evidence" value="ECO:0007669"/>
    <property type="project" value="TreeGrafter"/>
</dbReference>
<dbReference type="EMBL" id="FORP01000008">
    <property type="protein sequence ID" value="SFJ76088.1"/>
    <property type="molecule type" value="Genomic_DNA"/>
</dbReference>
<sequence length="561" mass="60341">MTKVGNADYLGAITYQQGWTVGRTAVRVLGDAGVRRAYTVPADSFLDLLDVLQFDSPLTVVHARHETGAAFMAEAEGKLREVPALLLGARGPNTLNLLPGVQTAQRDETPMIVLLADRPSVGLLGDDADDPDPVEPFRPYAKWSARAEVASEVPALLAEALGEVRRGRRGPAVLAVPDDFWIAPYEGGVPQPEPPPDRSGALLRSADEVASLLADARYPVVIAGAGVRAARDELVEVAEKLGLSVYNAFRRQDAFPENHARYAGHLGLGIPARQLDALDRADLVLAIGTRLDEVTTQNHRYPSPSQTLVVIGTGLTPTRRRGLTFRIECEIAPFLRELAGVAIPRTRRSSAANASTHTYMTPPDTRGSVLVHPADVVRAVRRTAPENTIVASDSSNFAGFVHRYWCFTAPHTQLGPADRTVGYAVPAAVAAKLAAPKRTVVAMTGDGGLLSSGQELETAVRYRAQVIVVVSQNGLYGDMAMHQARTHGRLSGVALEPVDFAAWARSLGAVGYTVQSPEQLEPTIARALRHQRPSVIDVRTDPDVIDPDVRLSALFPAQRTR</sequence>
<dbReference type="CDD" id="cd00568">
    <property type="entry name" value="TPP_enzymes"/>
    <property type="match status" value="1"/>
</dbReference>
<dbReference type="InterPro" id="IPR000399">
    <property type="entry name" value="TPP-bd_CS"/>
</dbReference>
<dbReference type="Pfam" id="PF02775">
    <property type="entry name" value="TPP_enzyme_C"/>
    <property type="match status" value="1"/>
</dbReference>
<feature type="domain" description="Thiamine pyrophosphate enzyme central" evidence="4">
    <location>
        <begin position="207"/>
        <end position="311"/>
    </location>
</feature>
<protein>
    <submittedName>
        <fullName evidence="7">Acetolactate synthase-1/2/3 large subunit</fullName>
    </submittedName>
</protein>
<dbReference type="Proteomes" id="UP000199025">
    <property type="component" value="Unassembled WGS sequence"/>
</dbReference>
<dbReference type="PANTHER" id="PTHR18968:SF120">
    <property type="entry name" value="ACETOLACTATE SYNTHASE LARGE SUBUNIT"/>
    <property type="match status" value="1"/>
</dbReference>
<dbReference type="GO" id="GO:0009097">
    <property type="term" value="P:isoleucine biosynthetic process"/>
    <property type="evidence" value="ECO:0007669"/>
    <property type="project" value="TreeGrafter"/>
</dbReference>
<dbReference type="Pfam" id="PF00205">
    <property type="entry name" value="TPP_enzyme_M"/>
    <property type="match status" value="1"/>
</dbReference>
<evidence type="ECO:0000256" key="2">
    <source>
        <dbReference type="ARBA" id="ARBA00023052"/>
    </source>
</evidence>
<evidence type="ECO:0000256" key="1">
    <source>
        <dbReference type="ARBA" id="ARBA00007812"/>
    </source>
</evidence>
<dbReference type="STRING" id="115433.SAMN05421835_108152"/>
<dbReference type="GO" id="GO:0000287">
    <property type="term" value="F:magnesium ion binding"/>
    <property type="evidence" value="ECO:0007669"/>
    <property type="project" value="InterPro"/>
</dbReference>
<accession>A0A1I3TXS2</accession>
<proteinExistence type="inferred from homology"/>
<dbReference type="SUPFAM" id="SSF52518">
    <property type="entry name" value="Thiamin diphosphate-binding fold (THDP-binding)"/>
    <property type="match status" value="2"/>
</dbReference>
<evidence type="ECO:0000259" key="4">
    <source>
        <dbReference type="Pfam" id="PF00205"/>
    </source>
</evidence>
<dbReference type="PANTHER" id="PTHR18968">
    <property type="entry name" value="THIAMINE PYROPHOSPHATE ENZYMES"/>
    <property type="match status" value="1"/>
</dbReference>
<dbReference type="GO" id="GO:0005948">
    <property type="term" value="C:acetolactate synthase complex"/>
    <property type="evidence" value="ECO:0007669"/>
    <property type="project" value="TreeGrafter"/>
</dbReference>
<dbReference type="PROSITE" id="PS00187">
    <property type="entry name" value="TPP_ENZYMES"/>
    <property type="match status" value="1"/>
</dbReference>
<dbReference type="SUPFAM" id="SSF52467">
    <property type="entry name" value="DHS-like NAD/FAD-binding domain"/>
    <property type="match status" value="1"/>
</dbReference>
<evidence type="ECO:0000259" key="5">
    <source>
        <dbReference type="Pfam" id="PF02775"/>
    </source>
</evidence>
<dbReference type="AlphaFoldDB" id="A0A1I3TXS2"/>
<evidence type="ECO:0000259" key="6">
    <source>
        <dbReference type="Pfam" id="PF02776"/>
    </source>
</evidence>
<keyword evidence="8" id="KW-1185">Reference proteome</keyword>
<feature type="domain" description="Thiamine pyrophosphate enzyme TPP-binding" evidence="5">
    <location>
        <begin position="396"/>
        <end position="538"/>
    </location>
</feature>
<dbReference type="CDD" id="cd07035">
    <property type="entry name" value="TPP_PYR_POX_like"/>
    <property type="match status" value="1"/>
</dbReference>